<proteinExistence type="predicted"/>
<protein>
    <recommendedName>
        <fullName evidence="5">BED-type domain-containing protein</fullName>
    </recommendedName>
</protein>
<evidence type="ECO:0000313" key="4">
    <source>
        <dbReference type="Proteomes" id="UP001168098"/>
    </source>
</evidence>
<evidence type="ECO:0000256" key="1">
    <source>
        <dbReference type="SAM" id="Coils"/>
    </source>
</evidence>
<dbReference type="PANTHER" id="PTHR46951:SF2">
    <property type="entry name" value="BED-TYPE DOMAIN-CONTAINING PROTEIN"/>
    <property type="match status" value="1"/>
</dbReference>
<dbReference type="PANTHER" id="PTHR46951">
    <property type="entry name" value="BED-TYPE DOMAIN-CONTAINING PROTEIN"/>
    <property type="match status" value="1"/>
</dbReference>
<reference evidence="3 4" key="1">
    <citation type="journal article" date="2023" name="BMC Biotechnol.">
        <title>Vitis rotundifolia cv Carlos genome sequencing.</title>
        <authorList>
            <person name="Huff M."/>
            <person name="Hulse-Kemp A."/>
            <person name="Scheffler B."/>
            <person name="Youngblood R."/>
            <person name="Simpson S."/>
            <person name="Babiker E."/>
            <person name="Staton M."/>
        </authorList>
    </citation>
    <scope>NUCLEOTIDE SEQUENCE [LARGE SCALE GENOMIC DNA]</scope>
    <source>
        <tissue evidence="3">Leaf</tissue>
    </source>
</reference>
<gene>
    <name evidence="3" type="ORF">PVL29_008683</name>
</gene>
<feature type="region of interest" description="Disordered" evidence="2">
    <location>
        <begin position="116"/>
        <end position="138"/>
    </location>
</feature>
<accession>A0AA38ZYD9</accession>
<feature type="compositionally biased region" description="Gly residues" evidence="2">
    <location>
        <begin position="127"/>
        <end position="138"/>
    </location>
</feature>
<dbReference type="Proteomes" id="UP001168098">
    <property type="component" value="Unassembled WGS sequence"/>
</dbReference>
<sequence length="138" mass="15691">MDNESETQVDSSASGRRDPGWRYVRLVNEKDLNTIICICCDKVIKEGICRHKQHLVGGYRNAKKCRKCPEHVKEEMEEYMSSKESQKEQMNMENEDVNEDLFGLEDEDFGEEINSKMNVTNISSGGSNRGGSGGRMFS</sequence>
<keyword evidence="1" id="KW-0175">Coiled coil</keyword>
<dbReference type="AlphaFoldDB" id="A0AA38ZYD9"/>
<keyword evidence="4" id="KW-1185">Reference proteome</keyword>
<evidence type="ECO:0008006" key="5">
    <source>
        <dbReference type="Google" id="ProtNLM"/>
    </source>
</evidence>
<feature type="coiled-coil region" evidence="1">
    <location>
        <begin position="73"/>
        <end position="107"/>
    </location>
</feature>
<comment type="caution">
    <text evidence="3">The sequence shown here is derived from an EMBL/GenBank/DDBJ whole genome shotgun (WGS) entry which is preliminary data.</text>
</comment>
<dbReference type="EMBL" id="JARBHA010000007">
    <property type="protein sequence ID" value="KAJ9696583.1"/>
    <property type="molecule type" value="Genomic_DNA"/>
</dbReference>
<evidence type="ECO:0000256" key="2">
    <source>
        <dbReference type="SAM" id="MobiDB-lite"/>
    </source>
</evidence>
<organism evidence="3 4">
    <name type="scientific">Vitis rotundifolia</name>
    <name type="common">Muscadine grape</name>
    <dbReference type="NCBI Taxonomy" id="103349"/>
    <lineage>
        <taxon>Eukaryota</taxon>
        <taxon>Viridiplantae</taxon>
        <taxon>Streptophyta</taxon>
        <taxon>Embryophyta</taxon>
        <taxon>Tracheophyta</taxon>
        <taxon>Spermatophyta</taxon>
        <taxon>Magnoliopsida</taxon>
        <taxon>eudicotyledons</taxon>
        <taxon>Gunneridae</taxon>
        <taxon>Pentapetalae</taxon>
        <taxon>rosids</taxon>
        <taxon>Vitales</taxon>
        <taxon>Vitaceae</taxon>
        <taxon>Viteae</taxon>
        <taxon>Vitis</taxon>
    </lineage>
</organism>
<evidence type="ECO:0000313" key="3">
    <source>
        <dbReference type="EMBL" id="KAJ9696583.1"/>
    </source>
</evidence>
<name>A0AA38ZYD9_VITRO</name>